<dbReference type="EC" id="3.2.1.22" evidence="6"/>
<dbReference type="Pfam" id="PF01055">
    <property type="entry name" value="Glyco_hydro_31_2nd"/>
    <property type="match status" value="1"/>
</dbReference>
<proteinExistence type="inferred from homology"/>
<dbReference type="GO" id="GO:0004557">
    <property type="term" value="F:alpha-galactosidase activity"/>
    <property type="evidence" value="ECO:0007669"/>
    <property type="project" value="UniProtKB-EC"/>
</dbReference>
<protein>
    <submittedName>
        <fullName evidence="6">Alpha-galactosidase</fullName>
        <ecNumber evidence="6">3.2.1.22</ecNumber>
    </submittedName>
</protein>
<evidence type="ECO:0000313" key="7">
    <source>
        <dbReference type="Proteomes" id="UP000542813"/>
    </source>
</evidence>
<comment type="caution">
    <text evidence="6">The sequence shown here is derived from an EMBL/GenBank/DDBJ whole genome shotgun (WGS) entry which is preliminary data.</text>
</comment>
<dbReference type="SUPFAM" id="SSF51445">
    <property type="entry name" value="(Trans)glycosidases"/>
    <property type="match status" value="1"/>
</dbReference>
<feature type="domain" description="Glycoside hydrolase family 31 TIM barrel" evidence="5">
    <location>
        <begin position="152"/>
        <end position="295"/>
    </location>
</feature>
<keyword evidence="2 4" id="KW-0378">Hydrolase</keyword>
<dbReference type="GO" id="GO:0016052">
    <property type="term" value="P:carbohydrate catabolic process"/>
    <property type="evidence" value="ECO:0007669"/>
    <property type="project" value="InterPro"/>
</dbReference>
<evidence type="ECO:0000256" key="2">
    <source>
        <dbReference type="ARBA" id="ARBA00022801"/>
    </source>
</evidence>
<reference evidence="6 7" key="1">
    <citation type="submission" date="2020-08" db="EMBL/GenBank/DDBJ databases">
        <title>Sequencing the genomes of 1000 actinobacteria strains.</title>
        <authorList>
            <person name="Klenk H.-P."/>
        </authorList>
    </citation>
    <scope>NUCLEOTIDE SEQUENCE [LARGE SCALE GENOMIC DNA]</scope>
    <source>
        <strain evidence="6 7">DSM 102122</strain>
    </source>
</reference>
<dbReference type="RefSeq" id="WP_184828013.1">
    <property type="nucleotide sequence ID" value="NZ_JACHMM010000001.1"/>
</dbReference>
<keyword evidence="3 4" id="KW-0326">Glycosidase</keyword>
<organism evidence="6 7">
    <name type="scientific">Jiangella mangrovi</name>
    <dbReference type="NCBI Taxonomy" id="1524084"/>
    <lineage>
        <taxon>Bacteria</taxon>
        <taxon>Bacillati</taxon>
        <taxon>Actinomycetota</taxon>
        <taxon>Actinomycetes</taxon>
        <taxon>Jiangellales</taxon>
        <taxon>Jiangellaceae</taxon>
        <taxon>Jiangella</taxon>
    </lineage>
</organism>
<accession>A0A7W9GWG2</accession>
<evidence type="ECO:0000256" key="3">
    <source>
        <dbReference type="ARBA" id="ARBA00023295"/>
    </source>
</evidence>
<dbReference type="InterPro" id="IPR017853">
    <property type="entry name" value="GH"/>
</dbReference>
<dbReference type="PANTHER" id="PTHR43053">
    <property type="entry name" value="GLYCOSIDASE FAMILY 31"/>
    <property type="match status" value="1"/>
</dbReference>
<gene>
    <name evidence="6" type="ORF">HD601_005902</name>
</gene>
<dbReference type="InterPro" id="IPR000322">
    <property type="entry name" value="Glyco_hydro_31_TIM"/>
</dbReference>
<dbReference type="AlphaFoldDB" id="A0A7W9GWG2"/>
<evidence type="ECO:0000313" key="6">
    <source>
        <dbReference type="EMBL" id="MBB5791327.1"/>
    </source>
</evidence>
<evidence type="ECO:0000259" key="5">
    <source>
        <dbReference type="Pfam" id="PF01055"/>
    </source>
</evidence>
<dbReference type="InterPro" id="IPR013785">
    <property type="entry name" value="Aldolase_TIM"/>
</dbReference>
<evidence type="ECO:0000256" key="1">
    <source>
        <dbReference type="ARBA" id="ARBA00007806"/>
    </source>
</evidence>
<keyword evidence="7" id="KW-1185">Reference proteome</keyword>
<comment type="similarity">
    <text evidence="1 4">Belongs to the glycosyl hydrolase 31 family.</text>
</comment>
<dbReference type="InterPro" id="IPR002252">
    <property type="entry name" value="Glyco_hydro_36"/>
</dbReference>
<sequence>MSLSPGFDVVHELTASSSGAEVFEHGWQSFSPTTAYPLGTRPHRPTSERNRMLNYRQASHPGREGYFSEGVLAVADGSGAVHVVAAADPFTTGVRLQAVADPGGSVVVGADGPVAVTVVPGSSVQEALRSWAVGAVEGAGLAPARPAPTAWCSWYEYWGDVRETDVVENLGAMRTLDLPIDVVQIDDGYSAEIGDWLTPSSTFTDLRGLVEKIRGEGRRAGIWLAPFFAGARSRLADEHPDWLLRHPHGGLLHAGNNWNQDLYSLDLSHPGAAEWMSSVFSTFAEWGIDYFKIDFIAAGAIPGSRYSGVDPVTAYRDGLRLIRSAVGPSAHILGCGAPVLPSVGLVDSIRVSADTGHTLEPGDGDMCSPSQQAAVLSADGRQFMNGVFFANDPDCLIVGPKVENRETWAAHVEKVGGAVVSSDRLLGLDDWGLETTRRLLTR</sequence>
<dbReference type="Gene3D" id="3.20.20.70">
    <property type="entry name" value="Aldolase class I"/>
    <property type="match status" value="1"/>
</dbReference>
<dbReference type="Proteomes" id="UP000542813">
    <property type="component" value="Unassembled WGS sequence"/>
</dbReference>
<dbReference type="InterPro" id="IPR050985">
    <property type="entry name" value="Alpha-glycosidase_related"/>
</dbReference>
<dbReference type="PANTHER" id="PTHR43053:SF3">
    <property type="entry name" value="ALPHA-GALACTOSIDASE C-RELATED"/>
    <property type="match status" value="1"/>
</dbReference>
<name>A0A7W9GWG2_9ACTN</name>
<dbReference type="EMBL" id="JACHMM010000001">
    <property type="protein sequence ID" value="MBB5791327.1"/>
    <property type="molecule type" value="Genomic_DNA"/>
</dbReference>
<evidence type="ECO:0000256" key="4">
    <source>
        <dbReference type="RuleBase" id="RU361185"/>
    </source>
</evidence>
<dbReference type="CDD" id="cd14791">
    <property type="entry name" value="GH36"/>
    <property type="match status" value="1"/>
</dbReference>